<feature type="region of interest" description="Disordered" evidence="1">
    <location>
        <begin position="587"/>
        <end position="606"/>
    </location>
</feature>
<sequence>MATATAAVATAAATSATAAATVAGDDSGGSGGGRCAAVACGQRRPPVATHRRRRPPPPTAAATGSPHGRRPPLVAAATTRRLRHQRLRATGAGARAPPAPLPPDVPRSPPPPPPHTPPVPPPLPTRPGAHPPVCRLGRDDPPPPSAARVGTIVAHLSVTPKRATNTAAAAGRRRVARGAPSATRAVPLAGAGSSSGASTGASDGWRSASPDASSDSWFVLDAADGGDAVTPSVASPPVPRVRGRHAARLAGRASRSCVTASSASGTDGGRRRAGGTRASAGGGGGGVGRGRPPTVGPTGRPASAPPRTPPSALPPLEAIRLPPARASVSPPPYLAVAPAAVKAGLLSSASAWPTPSPPPPSPRVAAAAAVGAAATAAVTAVANHHDGDTGHHSSATPQTLPPPISADAAAVYAAAAARLLPHPPHTLRPFYAAAIAAGVAVPPIAAGVTVPPLPPRGASTNTYPLPAALLRQSRAPGLAGLCQAGGRGGRIRPPVLVGPRDGRASRRARPVGRSLDARGGRRRATGGEVPSLGDRCTALAASIGASRPNRACYWSMDFCAPSSPLCCHAKPDCVQELSAQLASSSSEGFTGAVQARRSPEAKQWDRSCARTMSATVDPTLAQGLPGFFTAPPLTATGGSPPPPQNERTSTSGNRSPDAATDGSPTIRCRSGSLGLSAPLAKVAVLHGRPLAVPAVTLVVGRPAGPGSVCLADSCVTGDSAAVGPGGRPHVVPAATLVVARPDLTMTRTTSPTRRPTQGAPADDHGLGDAAVAAERVETKCAVGVSDTSIPDNEPASVVGEYDDKGGVHAPSADPCDDHLFGDAAVAAERIAPSCAFEIGATPAVDKDPAPVVQVDDDNGGVPAPSGDLADVQMLFDAAVAAEQVATMCAFEVGPTPAADKEPSPVGEENDDHGGVPAPSADLADDQMLFDAAVASERVATKCAVEVGTTPAADNVPTPVVAVSDDTSGVPAPSADLADYRCSSTRLWRPIGSAQRRPRTRSPRRSARSTTTTAACPTRRPTSADPADDHVFGYAEVSAERVATKCAVGVGTTPAADNVPAPVVAVSDDTSGVPAPSADLADSRCSSTRRWRPIR</sequence>
<feature type="region of interest" description="Disordered" evidence="1">
    <location>
        <begin position="225"/>
        <end position="316"/>
    </location>
</feature>
<feature type="region of interest" description="Disordered" evidence="1">
    <location>
        <begin position="746"/>
        <end position="765"/>
    </location>
</feature>
<dbReference type="EMBL" id="KV919098">
    <property type="protein sequence ID" value="OSX71923.1"/>
    <property type="molecule type" value="Genomic_DNA"/>
</dbReference>
<evidence type="ECO:0000256" key="1">
    <source>
        <dbReference type="SAM" id="MobiDB-lite"/>
    </source>
</evidence>
<dbReference type="Proteomes" id="UP000218209">
    <property type="component" value="Unassembled WGS sequence"/>
</dbReference>
<organism evidence="2 3">
    <name type="scientific">Porphyra umbilicalis</name>
    <name type="common">Purple laver</name>
    <name type="synonym">Red alga</name>
    <dbReference type="NCBI Taxonomy" id="2786"/>
    <lineage>
        <taxon>Eukaryota</taxon>
        <taxon>Rhodophyta</taxon>
        <taxon>Bangiophyceae</taxon>
        <taxon>Bangiales</taxon>
        <taxon>Bangiaceae</taxon>
        <taxon>Porphyra</taxon>
    </lineage>
</organism>
<name>A0A1X6NU56_PORUM</name>
<reference evidence="2 3" key="1">
    <citation type="submission" date="2017-03" db="EMBL/GenBank/DDBJ databases">
        <title>WGS assembly of Porphyra umbilicalis.</title>
        <authorList>
            <person name="Brawley S.H."/>
            <person name="Blouin N.A."/>
            <person name="Ficko-Blean E."/>
            <person name="Wheeler G.L."/>
            <person name="Lohr M."/>
            <person name="Goodson H.V."/>
            <person name="Jenkins J.W."/>
            <person name="Blaby-Haas C.E."/>
            <person name="Helliwell K.E."/>
            <person name="Chan C."/>
            <person name="Marriage T."/>
            <person name="Bhattacharya D."/>
            <person name="Klein A.S."/>
            <person name="Badis Y."/>
            <person name="Brodie J."/>
            <person name="Cao Y."/>
            <person name="Collen J."/>
            <person name="Dittami S.M."/>
            <person name="Gachon C.M."/>
            <person name="Green B.R."/>
            <person name="Karpowicz S."/>
            <person name="Kim J.W."/>
            <person name="Kudahl U."/>
            <person name="Lin S."/>
            <person name="Michel G."/>
            <person name="Mittag M."/>
            <person name="Olson B.J."/>
            <person name="Pangilinan J."/>
            <person name="Peng Y."/>
            <person name="Qiu H."/>
            <person name="Shu S."/>
            <person name="Singer J.T."/>
            <person name="Smith A.G."/>
            <person name="Sprecher B.N."/>
            <person name="Wagner V."/>
            <person name="Wang W."/>
            <person name="Wang Z.-Y."/>
            <person name="Yan J."/>
            <person name="Yarish C."/>
            <person name="Zoeuner-Riek S."/>
            <person name="Zhuang Y."/>
            <person name="Zou Y."/>
            <person name="Lindquist E.A."/>
            <person name="Grimwood J."/>
            <person name="Barry K."/>
            <person name="Rokhsar D.S."/>
            <person name="Schmutz J."/>
            <person name="Stiller J.W."/>
            <person name="Grossman A.R."/>
            <person name="Prochnik S.E."/>
        </authorList>
    </citation>
    <scope>NUCLEOTIDE SEQUENCE [LARGE SCALE GENOMIC DNA]</scope>
    <source>
        <strain evidence="2">4086291</strain>
    </source>
</reference>
<feature type="compositionally biased region" description="Low complexity" evidence="1">
    <location>
        <begin position="248"/>
        <end position="265"/>
    </location>
</feature>
<feature type="compositionally biased region" description="Low complexity" evidence="1">
    <location>
        <begin position="35"/>
        <end position="48"/>
    </location>
</feature>
<accession>A0A1X6NU56</accession>
<feature type="compositionally biased region" description="Polar residues" evidence="1">
    <location>
        <begin position="645"/>
        <end position="654"/>
    </location>
</feature>
<feature type="compositionally biased region" description="Pro residues" evidence="1">
    <location>
        <begin position="303"/>
        <end position="313"/>
    </location>
</feature>
<feature type="compositionally biased region" description="Low complexity" evidence="1">
    <location>
        <begin position="290"/>
        <end position="302"/>
    </location>
</feature>
<feature type="region of interest" description="Disordered" evidence="1">
    <location>
        <begin position="1066"/>
        <end position="1094"/>
    </location>
</feature>
<evidence type="ECO:0000313" key="3">
    <source>
        <dbReference type="Proteomes" id="UP000218209"/>
    </source>
</evidence>
<protein>
    <submittedName>
        <fullName evidence="2">Uncharacterized protein</fullName>
    </submittedName>
</protein>
<feature type="region of interest" description="Disordered" evidence="1">
    <location>
        <begin position="1"/>
        <end position="213"/>
    </location>
</feature>
<feature type="compositionally biased region" description="Low complexity" evidence="1">
    <location>
        <begin position="189"/>
        <end position="204"/>
    </location>
</feature>
<feature type="compositionally biased region" description="Basic and acidic residues" evidence="1">
    <location>
        <begin position="597"/>
        <end position="606"/>
    </location>
</feature>
<feature type="region of interest" description="Disordered" evidence="1">
    <location>
        <begin position="490"/>
        <end position="528"/>
    </location>
</feature>
<feature type="compositionally biased region" description="Low complexity" evidence="1">
    <location>
        <begin position="1007"/>
        <end position="1023"/>
    </location>
</feature>
<evidence type="ECO:0000313" key="2">
    <source>
        <dbReference type="EMBL" id="OSX71923.1"/>
    </source>
</evidence>
<gene>
    <name evidence="2" type="ORF">BU14_0489s0001</name>
</gene>
<feature type="region of interest" description="Disordered" evidence="1">
    <location>
        <begin position="988"/>
        <end position="1027"/>
    </location>
</feature>
<feature type="region of interest" description="Disordered" evidence="1">
    <location>
        <begin position="894"/>
        <end position="921"/>
    </location>
</feature>
<dbReference type="AlphaFoldDB" id="A0A1X6NU56"/>
<proteinExistence type="predicted"/>
<feature type="compositionally biased region" description="Low complexity" evidence="1">
    <location>
        <begin position="746"/>
        <end position="756"/>
    </location>
</feature>
<keyword evidence="3" id="KW-1185">Reference proteome</keyword>
<feature type="compositionally biased region" description="Gly residues" evidence="1">
    <location>
        <begin position="280"/>
        <end position="289"/>
    </location>
</feature>
<feature type="region of interest" description="Disordered" evidence="1">
    <location>
        <begin position="627"/>
        <end position="669"/>
    </location>
</feature>
<feature type="compositionally biased region" description="Low complexity" evidence="1">
    <location>
        <begin position="1"/>
        <end position="25"/>
    </location>
</feature>
<feature type="compositionally biased region" description="Pro residues" evidence="1">
    <location>
        <begin position="97"/>
        <end position="125"/>
    </location>
</feature>
<feature type="compositionally biased region" description="Basic residues" evidence="1">
    <location>
        <begin position="995"/>
        <end position="1006"/>
    </location>
</feature>
<feature type="region of interest" description="Disordered" evidence="1">
    <location>
        <begin position="949"/>
        <end position="976"/>
    </location>
</feature>